<dbReference type="AlphaFoldDB" id="A0A7J6TG20"/>
<organism evidence="3 4">
    <name type="scientific">Perkinsus olseni</name>
    <name type="common">Perkinsus atlanticus</name>
    <dbReference type="NCBI Taxonomy" id="32597"/>
    <lineage>
        <taxon>Eukaryota</taxon>
        <taxon>Sar</taxon>
        <taxon>Alveolata</taxon>
        <taxon>Perkinsozoa</taxon>
        <taxon>Perkinsea</taxon>
        <taxon>Perkinsida</taxon>
        <taxon>Perkinsidae</taxon>
        <taxon>Perkinsus</taxon>
    </lineage>
</organism>
<protein>
    <submittedName>
        <fullName evidence="3">Uncharacterized protein</fullName>
    </submittedName>
</protein>
<reference evidence="3 4" key="1">
    <citation type="submission" date="2020-04" db="EMBL/GenBank/DDBJ databases">
        <title>Perkinsus olseni comparative genomics.</title>
        <authorList>
            <person name="Bogema D.R."/>
        </authorList>
    </citation>
    <scope>NUCLEOTIDE SEQUENCE [LARGE SCALE GENOMIC DNA]</scope>
    <source>
        <strain evidence="3 4">ATCC PRA-207</strain>
    </source>
</reference>
<feature type="coiled-coil region" evidence="1">
    <location>
        <begin position="205"/>
        <end position="239"/>
    </location>
</feature>
<comment type="caution">
    <text evidence="3">The sequence shown here is derived from an EMBL/GenBank/DDBJ whole genome shotgun (WGS) entry which is preliminary data.</text>
</comment>
<feature type="non-terminal residue" evidence="3">
    <location>
        <position position="257"/>
    </location>
</feature>
<dbReference type="Gene3D" id="1.20.5.110">
    <property type="match status" value="1"/>
</dbReference>
<evidence type="ECO:0000313" key="3">
    <source>
        <dbReference type="EMBL" id="KAF4744073.1"/>
    </source>
</evidence>
<evidence type="ECO:0000313" key="4">
    <source>
        <dbReference type="Proteomes" id="UP000553632"/>
    </source>
</evidence>
<feature type="compositionally biased region" description="Pro residues" evidence="2">
    <location>
        <begin position="74"/>
        <end position="84"/>
    </location>
</feature>
<evidence type="ECO:0000256" key="1">
    <source>
        <dbReference type="SAM" id="Coils"/>
    </source>
</evidence>
<gene>
    <name evidence="3" type="ORF">FOZ63_008798</name>
</gene>
<feature type="non-terminal residue" evidence="3">
    <location>
        <position position="1"/>
    </location>
</feature>
<sequence>RLFLFMSSAPQRDTVSPERTESNQVQGLSYNGADLHGGGFGGSPKCDSNDDDSSEILQEDTAGASMHFINTRVAPPPPPPPESRPTPFRRKGLDDDNDVDRVHSEEPSTGDLYTASSDVTFRTPLGSSWSPSDTSYLSIVSPVGSRERRDGGVSPPVQRVRIDSLVGGDPVDTNADAEEETWLHKVNSNSRRLFSRHNNKSAAEVKVMAARIDGLQREIRELRKELEESRTKILDMEERQEAFWQEDVYDIVNNISS</sequence>
<dbReference type="Proteomes" id="UP000553632">
    <property type="component" value="Unassembled WGS sequence"/>
</dbReference>
<feature type="region of interest" description="Disordered" evidence="2">
    <location>
        <begin position="1"/>
        <end position="115"/>
    </location>
</feature>
<keyword evidence="4" id="KW-1185">Reference proteome</keyword>
<feature type="compositionally biased region" description="Acidic residues" evidence="2">
    <location>
        <begin position="49"/>
        <end position="58"/>
    </location>
</feature>
<accession>A0A7J6TG20</accession>
<name>A0A7J6TG20_PEROL</name>
<evidence type="ECO:0000256" key="2">
    <source>
        <dbReference type="SAM" id="MobiDB-lite"/>
    </source>
</evidence>
<proteinExistence type="predicted"/>
<keyword evidence="1" id="KW-0175">Coiled coil</keyword>
<feature type="compositionally biased region" description="Basic and acidic residues" evidence="2">
    <location>
        <begin position="91"/>
        <end position="106"/>
    </location>
</feature>
<dbReference type="EMBL" id="JABANO010011072">
    <property type="protein sequence ID" value="KAF4744073.1"/>
    <property type="molecule type" value="Genomic_DNA"/>
</dbReference>